<evidence type="ECO:0000259" key="4">
    <source>
        <dbReference type="Pfam" id="PF06958"/>
    </source>
</evidence>
<sequence>MPHEPPNYKDCIYCFPPESSLPPLYVVFNSPYPGVRIIGAYS</sequence>
<dbReference type="AlphaFoldDB" id="A0A7D5W0Z9"/>
<dbReference type="GO" id="GO:0031640">
    <property type="term" value="P:killing of cells of another organism"/>
    <property type="evidence" value="ECO:0007669"/>
    <property type="project" value="UniProtKB-KW"/>
</dbReference>
<gene>
    <name evidence="5" type="ORF">H0H12_11345</name>
</gene>
<protein>
    <submittedName>
        <fullName evidence="5">S-type pyocin domain-containing protein</fullName>
    </submittedName>
</protein>
<keyword evidence="3" id="KW-0078">Bacteriocin</keyword>
<name>A0A7D5W0Z9_PSEPU</name>
<feature type="domain" description="Pyosin/cloacin translocation" evidence="4">
    <location>
        <begin position="4"/>
        <end position="27"/>
    </location>
</feature>
<evidence type="ECO:0000256" key="1">
    <source>
        <dbReference type="ARBA" id="ARBA00022529"/>
    </source>
</evidence>
<dbReference type="InterPro" id="IPR016128">
    <property type="entry name" value="Pyosin/cloacin_T_dom"/>
</dbReference>
<organism evidence="5 6">
    <name type="scientific">Pseudomonas putida</name>
    <name type="common">Arthrobacter siderocapsulatus</name>
    <dbReference type="NCBI Taxonomy" id="303"/>
    <lineage>
        <taxon>Bacteria</taxon>
        <taxon>Pseudomonadati</taxon>
        <taxon>Pseudomonadota</taxon>
        <taxon>Gammaproteobacteria</taxon>
        <taxon>Pseudomonadales</taxon>
        <taxon>Pseudomonadaceae</taxon>
        <taxon>Pseudomonas</taxon>
    </lineage>
</organism>
<dbReference type="EMBL" id="CP059052">
    <property type="protein sequence ID" value="QLJ16469.1"/>
    <property type="molecule type" value="Genomic_DNA"/>
</dbReference>
<dbReference type="InterPro" id="IPR036302">
    <property type="entry name" value="Pyosin/cloacin_T_dom_sf"/>
</dbReference>
<dbReference type="GO" id="GO:0042742">
    <property type="term" value="P:defense response to bacterium"/>
    <property type="evidence" value="ECO:0007669"/>
    <property type="project" value="UniProtKB-KW"/>
</dbReference>
<evidence type="ECO:0000313" key="6">
    <source>
        <dbReference type="Proteomes" id="UP000510934"/>
    </source>
</evidence>
<dbReference type="SUPFAM" id="SSF69369">
    <property type="entry name" value="Cloacin translocation domain"/>
    <property type="match status" value="1"/>
</dbReference>
<keyword evidence="1" id="KW-0929">Antimicrobial</keyword>
<dbReference type="Proteomes" id="UP000510934">
    <property type="component" value="Chromosome"/>
</dbReference>
<evidence type="ECO:0000256" key="3">
    <source>
        <dbReference type="ARBA" id="ARBA00023048"/>
    </source>
</evidence>
<evidence type="ECO:0000256" key="2">
    <source>
        <dbReference type="ARBA" id="ARBA00023022"/>
    </source>
</evidence>
<accession>A0A7D5W0Z9</accession>
<proteinExistence type="predicted"/>
<keyword evidence="2" id="KW-0044">Antibiotic</keyword>
<reference evidence="5 6" key="1">
    <citation type="journal article" date="2009" name="Mikrobiologiia">
        <title>[Phenanthren biodegradation and interaction of Pseudomonas putida BS3701 and Burkholderia sp.BS3702 in plant rhizosphere].</title>
        <authorList>
            <person name="Ovchinnikova A.A."/>
            <person name="Vetrova A.A."/>
            <person name="Filonov A.E."/>
            <person name="Boronin A.M."/>
        </authorList>
    </citation>
    <scope>NUCLEOTIDE SEQUENCE [LARGE SCALE GENOMIC DNA]</scope>
    <source>
        <strain evidence="5 6">BS3701</strain>
    </source>
</reference>
<evidence type="ECO:0000313" key="5">
    <source>
        <dbReference type="EMBL" id="QLJ16469.1"/>
    </source>
</evidence>
<dbReference type="RefSeq" id="WP_180689772.1">
    <property type="nucleotide sequence ID" value="NZ_CP059052.1"/>
</dbReference>
<dbReference type="Pfam" id="PF06958">
    <property type="entry name" value="Pyocin_S"/>
    <property type="match status" value="1"/>
</dbReference>